<dbReference type="AlphaFoldDB" id="A0A9D1Z9Q1"/>
<feature type="transmembrane region" description="Helical" evidence="1">
    <location>
        <begin position="40"/>
        <end position="62"/>
    </location>
</feature>
<accession>A0A9D1Z9Q1</accession>
<feature type="transmembrane region" description="Helical" evidence="1">
    <location>
        <begin position="452"/>
        <end position="469"/>
    </location>
</feature>
<sequence>MSKLNLCILAVCALAALALGHACARRLPELTGPSRRCGRLELMVLAGVLVLGSLAIYGGFLVGRSTFAYRDLGLDTVDLYVPFYTNLIEGIRGGTLGAWNFEYGLGAAAPSYQSWLLDPFNLMLVPLGLLLGTERLPLVLVLVQIAKILVSGVTFALLLTRYCETPLGRVVGASCFAFGGFLILWGQHYWLGSVYVLFVVTVLQFERLMERSSAPRLCCAALVVAISVGWSAYCGFMSLLGCALYCLLRLIHRANGEHPVREVALGTLRLLVPVACGALLSGIALVPYASYLLGETSRVSAGDGSSLAGQAGAYLTSFVPLRWIPMILSRLLGNGLLSISSEIPAELVPPTESFQYVNCYEIIMLGFGALAIVLLAQFFHWALTECSARDRALVLAATALVLLYCLNEFLPALFNALVEPKYRSSFVLAAPVCIALALGWERRVQAGRVSMAALAAGAGLTLAVLAWSLVNTVDARMLCAAYLVMVLAFVVLLLAFGRAGAHAGPSPAVTMALAGLVVAGGVLDGFFVTQVRGTCDAGSFPRRESEATRDTMDALAWIRESDPNDLYRVEKTYTDWGAYNDALVEGYWGVSSYNSTTDGDVVEFYRTFWPDSLIGDSAYQNFRRDASGRTLLSQVGVRYVLSREPLEDSSYQLVHQAGDVLVYRNLGATPPLFSRDVVMGESALERLTSPAALQAAIGRALVVPDEVASRHEGETGASLSSALSLAGPDRLTGSLEASAPTVACLSVPFTTGWDVLVDGERVETFRADVGFLGFEVPAGTHDIEVRYSLPGLGAGAVTSAAGVALTAGACLVSRALRLRGERRAEAPA</sequence>
<feature type="chain" id="PRO_5038811265" evidence="2">
    <location>
        <begin position="25"/>
        <end position="828"/>
    </location>
</feature>
<dbReference type="PANTHER" id="PTHR38454:SF1">
    <property type="entry name" value="INTEGRAL MEMBRANE PROTEIN"/>
    <property type="match status" value="1"/>
</dbReference>
<evidence type="ECO:0000256" key="2">
    <source>
        <dbReference type="SAM" id="SignalP"/>
    </source>
</evidence>
<dbReference type="InterPro" id="IPR018580">
    <property type="entry name" value="Uncharacterised_YfhO"/>
</dbReference>
<protein>
    <submittedName>
        <fullName evidence="3">YfhO family protein</fullName>
    </submittedName>
</protein>
<dbReference type="Proteomes" id="UP000824133">
    <property type="component" value="Unassembled WGS sequence"/>
</dbReference>
<name>A0A9D1Z9Q1_9ACTN</name>
<feature type="transmembrane region" description="Helical" evidence="1">
    <location>
        <begin position="508"/>
        <end position="528"/>
    </location>
</feature>
<reference evidence="3" key="2">
    <citation type="submission" date="2021-04" db="EMBL/GenBank/DDBJ databases">
        <authorList>
            <person name="Gilroy R."/>
        </authorList>
    </citation>
    <scope>NUCLEOTIDE SEQUENCE</scope>
    <source>
        <strain evidence="3">ChiHjej10B9-743</strain>
    </source>
</reference>
<feature type="transmembrane region" description="Helical" evidence="1">
    <location>
        <begin position="362"/>
        <end position="383"/>
    </location>
</feature>
<evidence type="ECO:0000313" key="3">
    <source>
        <dbReference type="EMBL" id="HIY79087.1"/>
    </source>
</evidence>
<feature type="transmembrane region" description="Helical" evidence="1">
    <location>
        <begin position="422"/>
        <end position="440"/>
    </location>
</feature>
<keyword evidence="1" id="KW-1133">Transmembrane helix</keyword>
<feature type="transmembrane region" description="Helical" evidence="1">
    <location>
        <begin position="270"/>
        <end position="293"/>
    </location>
</feature>
<feature type="transmembrane region" description="Helical" evidence="1">
    <location>
        <begin position="392"/>
        <end position="410"/>
    </location>
</feature>
<comment type="caution">
    <text evidence="3">The sequence shown here is derived from an EMBL/GenBank/DDBJ whole genome shotgun (WGS) entry which is preliminary data.</text>
</comment>
<reference evidence="3" key="1">
    <citation type="journal article" date="2021" name="PeerJ">
        <title>Extensive microbial diversity within the chicken gut microbiome revealed by metagenomics and culture.</title>
        <authorList>
            <person name="Gilroy R."/>
            <person name="Ravi A."/>
            <person name="Getino M."/>
            <person name="Pursley I."/>
            <person name="Horton D.L."/>
            <person name="Alikhan N.F."/>
            <person name="Baker D."/>
            <person name="Gharbi K."/>
            <person name="Hall N."/>
            <person name="Watson M."/>
            <person name="Adriaenssens E.M."/>
            <person name="Foster-Nyarko E."/>
            <person name="Jarju S."/>
            <person name="Secka A."/>
            <person name="Antonio M."/>
            <person name="Oren A."/>
            <person name="Chaudhuri R.R."/>
            <person name="La Ragione R."/>
            <person name="Hildebrand F."/>
            <person name="Pallen M.J."/>
        </authorList>
    </citation>
    <scope>NUCLEOTIDE SEQUENCE</scope>
    <source>
        <strain evidence="3">ChiHjej10B9-743</strain>
    </source>
</reference>
<proteinExistence type="predicted"/>
<dbReference type="PANTHER" id="PTHR38454">
    <property type="entry name" value="INTEGRAL MEMBRANE PROTEIN-RELATED"/>
    <property type="match status" value="1"/>
</dbReference>
<feature type="signal peptide" evidence="2">
    <location>
        <begin position="1"/>
        <end position="24"/>
    </location>
</feature>
<gene>
    <name evidence="3" type="ORF">IAA42_01445</name>
</gene>
<keyword evidence="1" id="KW-0812">Transmembrane</keyword>
<dbReference type="EMBL" id="DXCP01000006">
    <property type="protein sequence ID" value="HIY79087.1"/>
    <property type="molecule type" value="Genomic_DNA"/>
</dbReference>
<evidence type="ECO:0000256" key="1">
    <source>
        <dbReference type="SAM" id="Phobius"/>
    </source>
</evidence>
<dbReference type="Pfam" id="PF09586">
    <property type="entry name" value="YfhO"/>
    <property type="match status" value="3"/>
</dbReference>
<evidence type="ECO:0000313" key="4">
    <source>
        <dbReference type="Proteomes" id="UP000824133"/>
    </source>
</evidence>
<feature type="transmembrane region" description="Helical" evidence="1">
    <location>
        <begin position="217"/>
        <end position="250"/>
    </location>
</feature>
<organism evidence="3 4">
    <name type="scientific">Candidatus Olsenella excrementavium</name>
    <dbReference type="NCBI Taxonomy" id="2838709"/>
    <lineage>
        <taxon>Bacteria</taxon>
        <taxon>Bacillati</taxon>
        <taxon>Actinomycetota</taxon>
        <taxon>Coriobacteriia</taxon>
        <taxon>Coriobacteriales</taxon>
        <taxon>Atopobiaceae</taxon>
        <taxon>Olsenella</taxon>
    </lineage>
</organism>
<feature type="transmembrane region" description="Helical" evidence="1">
    <location>
        <begin position="138"/>
        <end position="159"/>
    </location>
</feature>
<feature type="transmembrane region" description="Helical" evidence="1">
    <location>
        <begin position="166"/>
        <end position="183"/>
    </location>
</feature>
<keyword evidence="2" id="KW-0732">Signal</keyword>
<keyword evidence="1" id="KW-0472">Membrane</keyword>
<feature type="transmembrane region" description="Helical" evidence="1">
    <location>
        <begin position="189"/>
        <end position="205"/>
    </location>
</feature>
<feature type="transmembrane region" description="Helical" evidence="1">
    <location>
        <begin position="475"/>
        <end position="496"/>
    </location>
</feature>